<dbReference type="VEuPathDB" id="FungiDB:BCV72DRAFT_124113"/>
<accession>A0A1X0R305</accession>
<proteinExistence type="predicted"/>
<evidence type="ECO:0000313" key="1">
    <source>
        <dbReference type="EMBL" id="ORE06415.1"/>
    </source>
</evidence>
<protein>
    <submittedName>
        <fullName evidence="1">Uncharacterized protein</fullName>
    </submittedName>
</protein>
<dbReference type="AlphaFoldDB" id="A0A1X0R305"/>
<reference evidence="1" key="1">
    <citation type="journal article" date="2016" name="Proc. Natl. Acad. Sci. U.S.A.">
        <title>Lipid metabolic changes in an early divergent fungus govern the establishment of a mutualistic symbiosis with endobacteria.</title>
        <authorList>
            <person name="Lastovetsky O.A."/>
            <person name="Gaspar M.L."/>
            <person name="Mondo S.J."/>
            <person name="LaButti K.M."/>
            <person name="Sandor L."/>
            <person name="Grigoriev I.V."/>
            <person name="Henry S.A."/>
            <person name="Pawlowska T.E."/>
        </authorList>
    </citation>
    <scope>NUCLEOTIDE SEQUENCE [LARGE SCALE GENOMIC DNA]</scope>
    <source>
        <strain evidence="1">ATCC 52814</strain>
    </source>
</reference>
<name>A0A1X0R305_RHIZD</name>
<dbReference type="EMBL" id="KV921923">
    <property type="protein sequence ID" value="ORE06415.1"/>
    <property type="molecule type" value="Genomic_DNA"/>
</dbReference>
<organism evidence="1">
    <name type="scientific">Rhizopus microsporus var. microsporus</name>
    <dbReference type="NCBI Taxonomy" id="86635"/>
    <lineage>
        <taxon>Eukaryota</taxon>
        <taxon>Fungi</taxon>
        <taxon>Fungi incertae sedis</taxon>
        <taxon>Mucoromycota</taxon>
        <taxon>Mucoromycotina</taxon>
        <taxon>Mucoromycetes</taxon>
        <taxon>Mucorales</taxon>
        <taxon>Mucorineae</taxon>
        <taxon>Rhizopodaceae</taxon>
        <taxon>Rhizopus</taxon>
    </lineage>
</organism>
<dbReference type="Proteomes" id="UP000242414">
    <property type="component" value="Unassembled WGS sequence"/>
</dbReference>
<gene>
    <name evidence="1" type="ORF">BCV72DRAFT_124113</name>
</gene>
<sequence>MTIVIFVNAIVDWFDHFYSFFYRIFCCNFFLCWPEAQAALLVRYSFEYYVWTTDFGQNTFHRIENSFSFFVIDTLVPIFVEKRVLYYIS</sequence>